<protein>
    <submittedName>
        <fullName evidence="1">Uncharacterized protein</fullName>
    </submittedName>
</protein>
<organism evidence="1">
    <name type="scientific">uncultured Eubacteriales bacterium</name>
    <dbReference type="NCBI Taxonomy" id="172733"/>
    <lineage>
        <taxon>Bacteria</taxon>
        <taxon>Bacillati</taxon>
        <taxon>Bacillota</taxon>
        <taxon>Clostridia</taxon>
        <taxon>Eubacteriales</taxon>
        <taxon>environmental samples</taxon>
    </lineage>
</organism>
<proteinExistence type="predicted"/>
<dbReference type="AlphaFoldDB" id="A0A212J4G7"/>
<evidence type="ECO:0000313" key="1">
    <source>
        <dbReference type="EMBL" id="SBV94338.1"/>
    </source>
</evidence>
<dbReference type="EMBL" id="FLUN01000001">
    <property type="protein sequence ID" value="SBV94338.1"/>
    <property type="molecule type" value="Genomic_DNA"/>
</dbReference>
<accession>A0A212J4G7</accession>
<gene>
    <name evidence="1" type="ORF">KL86CLO1_10500</name>
</gene>
<name>A0A212J4G7_9FIRM</name>
<sequence>MGFGNPSIERAAIEATYEDKAAVLRVQDVQDGSLTRQEETTVYQAVSCGLSRGGGDSSGQTAMQNNIDYDATLFLAPELDIRPGDRVEVTRFGVMHSFSVEGRTAVYATHQEARLKERGLA</sequence>
<reference evidence="1" key="1">
    <citation type="submission" date="2016-04" db="EMBL/GenBank/DDBJ databases">
        <authorList>
            <person name="Evans L.H."/>
            <person name="Alamgir A."/>
            <person name="Owens N."/>
            <person name="Weber N.D."/>
            <person name="Virtaneva K."/>
            <person name="Barbian K."/>
            <person name="Babar A."/>
            <person name="Rosenke K."/>
        </authorList>
    </citation>
    <scope>NUCLEOTIDE SEQUENCE</scope>
    <source>
        <strain evidence="1">86</strain>
    </source>
</reference>